<dbReference type="EMBL" id="LNIX01000001">
    <property type="protein sequence ID" value="OXA64826.1"/>
    <property type="molecule type" value="Genomic_DNA"/>
</dbReference>
<proteinExistence type="inferred from homology"/>
<evidence type="ECO:0000256" key="1">
    <source>
        <dbReference type="ARBA" id="ARBA00008693"/>
    </source>
</evidence>
<reference evidence="6 7" key="1">
    <citation type="submission" date="2015-12" db="EMBL/GenBank/DDBJ databases">
        <title>The genome of Folsomia candida.</title>
        <authorList>
            <person name="Faddeeva A."/>
            <person name="Derks M.F."/>
            <person name="Anvar Y."/>
            <person name="Smit S."/>
            <person name="Van Straalen N."/>
            <person name="Roelofs D."/>
        </authorList>
    </citation>
    <scope>NUCLEOTIDE SEQUENCE [LARGE SCALE GENOMIC DNA]</scope>
    <source>
        <strain evidence="6 7">VU population</strain>
        <tissue evidence="6">Whole body</tissue>
    </source>
</reference>
<dbReference type="OrthoDB" id="9970481at2759"/>
<feature type="chain" id="PRO_5013166754" evidence="5">
    <location>
        <begin position="21"/>
        <end position="163"/>
    </location>
</feature>
<dbReference type="AlphaFoldDB" id="A0A226F7I5"/>
<keyword evidence="4" id="KW-1015">Disulfide bond</keyword>
<keyword evidence="7" id="KW-1185">Reference proteome</keyword>
<dbReference type="Proteomes" id="UP000198287">
    <property type="component" value="Unassembled WGS sequence"/>
</dbReference>
<comment type="caution">
    <text evidence="6">The sequence shown here is derived from an EMBL/GenBank/DDBJ whole genome shotgun (WGS) entry which is preliminary data.</text>
</comment>
<dbReference type="InterPro" id="IPR004978">
    <property type="entry name" value="Stanniocalcin"/>
</dbReference>
<evidence type="ECO:0000313" key="6">
    <source>
        <dbReference type="EMBL" id="OXA64826.1"/>
    </source>
</evidence>
<feature type="signal peptide" evidence="5">
    <location>
        <begin position="1"/>
        <end position="20"/>
    </location>
</feature>
<dbReference type="GO" id="GO:0005615">
    <property type="term" value="C:extracellular space"/>
    <property type="evidence" value="ECO:0007669"/>
    <property type="project" value="TreeGrafter"/>
</dbReference>
<organism evidence="6 7">
    <name type="scientific">Folsomia candida</name>
    <name type="common">Springtail</name>
    <dbReference type="NCBI Taxonomy" id="158441"/>
    <lineage>
        <taxon>Eukaryota</taxon>
        <taxon>Metazoa</taxon>
        <taxon>Ecdysozoa</taxon>
        <taxon>Arthropoda</taxon>
        <taxon>Hexapoda</taxon>
        <taxon>Collembola</taxon>
        <taxon>Entomobryomorpha</taxon>
        <taxon>Isotomoidea</taxon>
        <taxon>Isotomidae</taxon>
        <taxon>Proisotominae</taxon>
        <taxon>Folsomia</taxon>
    </lineage>
</organism>
<evidence type="ECO:0000256" key="3">
    <source>
        <dbReference type="ARBA" id="ARBA00022702"/>
    </source>
</evidence>
<comment type="subunit">
    <text evidence="2">Homodimer; disulfide-linked.</text>
</comment>
<dbReference type="PANTHER" id="PTHR11245:SF6">
    <property type="entry name" value="DUF19 DOMAIN-CONTAINING PROTEIN"/>
    <property type="match status" value="1"/>
</dbReference>
<keyword evidence="3" id="KW-0372">Hormone</keyword>
<protein>
    <submittedName>
        <fullName evidence="6">Uncharacterized protein</fullName>
    </submittedName>
</protein>
<accession>A0A226F7I5</accession>
<evidence type="ECO:0000256" key="4">
    <source>
        <dbReference type="ARBA" id="ARBA00023157"/>
    </source>
</evidence>
<sequence length="163" mass="18085">MMWISHIATAGLICALTVNAQQCLPYYQDCSFYSRCLETATPCGPSGYAIGLAEKICLRSLAAKSQFSPAGQKWAWNTILCLQETLVPIANGSMILSCDQIKTFGYNSHLECYVKSGFCSLPISDVILIYHIIDIDDEVLRQAVLVAKSCARLYYYNLLNATY</sequence>
<gene>
    <name evidence="6" type="ORF">Fcan01_00473</name>
</gene>
<evidence type="ECO:0000313" key="7">
    <source>
        <dbReference type="Proteomes" id="UP000198287"/>
    </source>
</evidence>
<dbReference type="OMA" id="WAWNTIL"/>
<name>A0A226F7I5_FOLCA</name>
<keyword evidence="5" id="KW-0732">Signal</keyword>
<evidence type="ECO:0000256" key="2">
    <source>
        <dbReference type="ARBA" id="ARBA00011748"/>
    </source>
</evidence>
<dbReference type="GO" id="GO:0005179">
    <property type="term" value="F:hormone activity"/>
    <property type="evidence" value="ECO:0007669"/>
    <property type="project" value="UniProtKB-KW"/>
</dbReference>
<evidence type="ECO:0000256" key="5">
    <source>
        <dbReference type="SAM" id="SignalP"/>
    </source>
</evidence>
<comment type="similarity">
    <text evidence="1">Belongs to the stanniocalcin family.</text>
</comment>
<dbReference type="PANTHER" id="PTHR11245">
    <property type="entry name" value="STANNIOCALCIN"/>
    <property type="match status" value="1"/>
</dbReference>
<dbReference type="GO" id="GO:0006874">
    <property type="term" value="P:intracellular calcium ion homeostasis"/>
    <property type="evidence" value="ECO:0007669"/>
    <property type="project" value="TreeGrafter"/>
</dbReference>